<name>A0A067RP65_ZOONE</name>
<keyword evidence="7 12" id="KW-0472">Membrane</keyword>
<evidence type="ECO:0000256" key="4">
    <source>
        <dbReference type="ARBA" id="ARBA00022692"/>
    </source>
</evidence>
<protein>
    <recommendedName>
        <fullName evidence="12">Netrin receptor UNC5</fullName>
    </recommendedName>
</protein>
<dbReference type="Pfam" id="PF25609">
    <property type="entry name" value="Unc5_NetrinR_N"/>
    <property type="match status" value="1"/>
</dbReference>
<organism evidence="17 18">
    <name type="scientific">Zootermopsis nevadensis</name>
    <name type="common">Dampwood termite</name>
    <dbReference type="NCBI Taxonomy" id="136037"/>
    <lineage>
        <taxon>Eukaryota</taxon>
        <taxon>Metazoa</taxon>
        <taxon>Ecdysozoa</taxon>
        <taxon>Arthropoda</taxon>
        <taxon>Hexapoda</taxon>
        <taxon>Insecta</taxon>
        <taxon>Pterygota</taxon>
        <taxon>Neoptera</taxon>
        <taxon>Polyneoptera</taxon>
        <taxon>Dictyoptera</taxon>
        <taxon>Blattodea</taxon>
        <taxon>Blattoidea</taxon>
        <taxon>Termitoidae</taxon>
        <taxon>Termopsidae</taxon>
        <taxon>Zootermopsis</taxon>
    </lineage>
</organism>
<feature type="compositionally biased region" description="Low complexity" evidence="13">
    <location>
        <begin position="472"/>
        <end position="489"/>
    </location>
</feature>
<dbReference type="FunFam" id="2.20.100.10:FF:000002">
    <property type="entry name" value="Unc-5 netrin receptor C"/>
    <property type="match status" value="1"/>
</dbReference>
<dbReference type="SMART" id="SM00218">
    <property type="entry name" value="ZU5"/>
    <property type="match status" value="1"/>
</dbReference>
<evidence type="ECO:0000256" key="13">
    <source>
        <dbReference type="SAM" id="MobiDB-lite"/>
    </source>
</evidence>
<dbReference type="GO" id="GO:0005886">
    <property type="term" value="C:plasma membrane"/>
    <property type="evidence" value="ECO:0007669"/>
    <property type="project" value="UniProtKB-SubCell"/>
</dbReference>
<dbReference type="InterPro" id="IPR013783">
    <property type="entry name" value="Ig-like_fold"/>
</dbReference>
<evidence type="ECO:0000256" key="10">
    <source>
        <dbReference type="ARBA" id="ARBA00023180"/>
    </source>
</evidence>
<dbReference type="InterPro" id="IPR003598">
    <property type="entry name" value="Ig_sub2"/>
</dbReference>
<dbReference type="Gene3D" id="2.20.100.10">
    <property type="entry name" value="Thrombospondin type-1 (TSP1) repeat"/>
    <property type="match status" value="2"/>
</dbReference>
<dbReference type="Pfam" id="PF17217">
    <property type="entry name" value="UPA"/>
    <property type="match status" value="1"/>
</dbReference>
<feature type="compositionally biased region" description="Polar residues" evidence="13">
    <location>
        <begin position="447"/>
        <end position="471"/>
    </location>
</feature>
<evidence type="ECO:0000256" key="7">
    <source>
        <dbReference type="ARBA" id="ARBA00023136"/>
    </source>
</evidence>
<feature type="compositionally biased region" description="Polar residues" evidence="13">
    <location>
        <begin position="411"/>
        <end position="420"/>
    </location>
</feature>
<evidence type="ECO:0000259" key="15">
    <source>
        <dbReference type="PROSITE" id="PS50835"/>
    </source>
</evidence>
<dbReference type="SUPFAM" id="SSF48726">
    <property type="entry name" value="Immunoglobulin"/>
    <property type="match status" value="1"/>
</dbReference>
<dbReference type="AlphaFoldDB" id="A0A067RP65"/>
<dbReference type="Pfam" id="PF00791">
    <property type="entry name" value="ZU5"/>
    <property type="match status" value="1"/>
</dbReference>
<dbReference type="CDD" id="cd08781">
    <property type="entry name" value="Death_UNC5-like"/>
    <property type="match status" value="1"/>
</dbReference>
<comment type="subcellular location">
    <subcellularLocation>
        <location evidence="12">Cell membrane</location>
        <topology evidence="12">Single-pass type I membrane protein</topology>
    </subcellularLocation>
    <subcellularLocation>
        <location evidence="1">Membrane</location>
        <topology evidence="1">Single-pass type I membrane protein</topology>
    </subcellularLocation>
</comment>
<keyword evidence="5" id="KW-0732">Signal</keyword>
<dbReference type="Pfam" id="PF00090">
    <property type="entry name" value="TSP_1"/>
    <property type="match status" value="1"/>
</dbReference>
<dbReference type="PROSITE" id="PS50092">
    <property type="entry name" value="TSP1"/>
    <property type="match status" value="2"/>
</dbReference>
<evidence type="ECO:0000259" key="14">
    <source>
        <dbReference type="PROSITE" id="PS50017"/>
    </source>
</evidence>
<reference evidence="17 18" key="1">
    <citation type="journal article" date="2014" name="Nat. Commun.">
        <title>Molecular traces of alternative social organization in a termite genome.</title>
        <authorList>
            <person name="Terrapon N."/>
            <person name="Li C."/>
            <person name="Robertson H.M."/>
            <person name="Ji L."/>
            <person name="Meng X."/>
            <person name="Booth W."/>
            <person name="Chen Z."/>
            <person name="Childers C.P."/>
            <person name="Glastad K.M."/>
            <person name="Gokhale K."/>
            <person name="Gowin J."/>
            <person name="Gronenberg W."/>
            <person name="Hermansen R.A."/>
            <person name="Hu H."/>
            <person name="Hunt B.G."/>
            <person name="Huylmans A.K."/>
            <person name="Khalil S.M."/>
            <person name="Mitchell R.D."/>
            <person name="Munoz-Torres M.C."/>
            <person name="Mustard J.A."/>
            <person name="Pan H."/>
            <person name="Reese J.T."/>
            <person name="Scharf M.E."/>
            <person name="Sun F."/>
            <person name="Vogel H."/>
            <person name="Xiao J."/>
            <person name="Yang W."/>
            <person name="Yang Z."/>
            <person name="Yang Z."/>
            <person name="Zhou J."/>
            <person name="Zhu J."/>
            <person name="Brent C.S."/>
            <person name="Elsik C.G."/>
            <person name="Goodisman M.A."/>
            <person name="Liberles D.A."/>
            <person name="Roe R.M."/>
            <person name="Vargo E.L."/>
            <person name="Vilcinskas A."/>
            <person name="Wang J."/>
            <person name="Bornberg-Bauer E."/>
            <person name="Korb J."/>
            <person name="Zhang G."/>
            <person name="Liebig J."/>
        </authorList>
    </citation>
    <scope>NUCLEOTIDE SEQUENCE [LARGE SCALE GENOMIC DNA]</scope>
    <source>
        <tissue evidence="17">Whole organism</tissue>
    </source>
</reference>
<comment type="similarity">
    <text evidence="2 12">Belongs to the unc-5 family.</text>
</comment>
<feature type="domain" description="Death" evidence="14">
    <location>
        <begin position="881"/>
        <end position="947"/>
    </location>
</feature>
<evidence type="ECO:0000313" key="18">
    <source>
        <dbReference type="Proteomes" id="UP000027135"/>
    </source>
</evidence>
<evidence type="ECO:0000256" key="2">
    <source>
        <dbReference type="ARBA" id="ARBA00009844"/>
    </source>
</evidence>
<feature type="domain" description="Ig-like" evidence="15">
    <location>
        <begin position="113"/>
        <end position="204"/>
    </location>
</feature>
<keyword evidence="8" id="KW-1015">Disulfide bond</keyword>
<dbReference type="FunCoup" id="A0A067RP65">
    <property type="interactions" value="219"/>
</dbReference>
<gene>
    <name evidence="17" type="ORF">L798_02508</name>
</gene>
<dbReference type="Pfam" id="PF00531">
    <property type="entry name" value="Death"/>
    <property type="match status" value="1"/>
</dbReference>
<dbReference type="EMBL" id="KK852508">
    <property type="protein sequence ID" value="KDR22415.1"/>
    <property type="molecule type" value="Genomic_DNA"/>
</dbReference>
<dbReference type="SMART" id="SM00005">
    <property type="entry name" value="DEATH"/>
    <property type="match status" value="1"/>
</dbReference>
<feature type="transmembrane region" description="Helical" evidence="12">
    <location>
        <begin position="333"/>
        <end position="357"/>
    </location>
</feature>
<feature type="non-terminal residue" evidence="17">
    <location>
        <position position="1"/>
    </location>
</feature>
<dbReference type="PANTHER" id="PTHR12582:SF47">
    <property type="entry name" value="NETRIN RECEPTOR UNC-5"/>
    <property type="match status" value="1"/>
</dbReference>
<dbReference type="OMA" id="HRKENMX"/>
<dbReference type="FunFam" id="1.10.533.10:FF:000092">
    <property type="entry name" value="Netrin receptor unc-5"/>
    <property type="match status" value="1"/>
</dbReference>
<keyword evidence="9 12" id="KW-0675">Receptor</keyword>
<dbReference type="InterPro" id="IPR037936">
    <property type="entry name" value="UNC5A-D"/>
</dbReference>
<dbReference type="GO" id="GO:0005042">
    <property type="term" value="F:netrin receptor activity"/>
    <property type="evidence" value="ECO:0007669"/>
    <property type="project" value="UniProtKB-UniRule"/>
</dbReference>
<keyword evidence="10" id="KW-0325">Glycoprotein</keyword>
<evidence type="ECO:0000256" key="1">
    <source>
        <dbReference type="ARBA" id="ARBA00004479"/>
    </source>
</evidence>
<dbReference type="SMART" id="SM00408">
    <property type="entry name" value="IGc2"/>
    <property type="match status" value="1"/>
</dbReference>
<dbReference type="Gene3D" id="2.60.220.30">
    <property type="match status" value="1"/>
</dbReference>
<evidence type="ECO:0000313" key="17">
    <source>
        <dbReference type="EMBL" id="KDR22415.1"/>
    </source>
</evidence>
<dbReference type="InterPro" id="IPR011029">
    <property type="entry name" value="DEATH-like_dom_sf"/>
</dbReference>
<dbReference type="PROSITE" id="PS50835">
    <property type="entry name" value="IG_LIKE"/>
    <property type="match status" value="1"/>
</dbReference>
<keyword evidence="18" id="KW-1185">Reference proteome</keyword>
<evidence type="ECO:0000259" key="16">
    <source>
        <dbReference type="PROSITE" id="PS51145"/>
    </source>
</evidence>
<evidence type="ECO:0000256" key="12">
    <source>
        <dbReference type="RuleBase" id="RU367033"/>
    </source>
</evidence>
<dbReference type="SMART" id="SM00209">
    <property type="entry name" value="TSP1"/>
    <property type="match status" value="2"/>
</dbReference>
<evidence type="ECO:0000256" key="6">
    <source>
        <dbReference type="ARBA" id="ARBA00022989"/>
    </source>
</evidence>
<dbReference type="GO" id="GO:0008045">
    <property type="term" value="P:motor neuron axon guidance"/>
    <property type="evidence" value="ECO:0007669"/>
    <property type="project" value="TreeGrafter"/>
</dbReference>
<evidence type="ECO:0000256" key="9">
    <source>
        <dbReference type="ARBA" id="ARBA00023170"/>
    </source>
</evidence>
<dbReference type="InterPro" id="IPR033772">
    <property type="entry name" value="UPA"/>
</dbReference>
<dbReference type="FunFam" id="2.20.100.10:FF:000008">
    <property type="entry name" value="Unc-5 netrin receptor C"/>
    <property type="match status" value="1"/>
</dbReference>
<keyword evidence="4 12" id="KW-0812">Transmembrane</keyword>
<dbReference type="InterPro" id="IPR003599">
    <property type="entry name" value="Ig_sub"/>
</dbReference>
<keyword evidence="6 12" id="KW-1133">Transmembrane helix</keyword>
<dbReference type="InterPro" id="IPR000884">
    <property type="entry name" value="TSP1_rpt"/>
</dbReference>
<dbReference type="Gene3D" id="1.10.533.10">
    <property type="entry name" value="Death Domain, Fas"/>
    <property type="match status" value="1"/>
</dbReference>
<sequence length="951" mass="104522">SSDGDLHQSVPLPVFLEEPTDSYVIKNKPASLQCRAAHALQVYFRCNGARKQHSSLANSSPMQQDFVDPQTGVRNVEASINITRNEVEEYFGKDKFKCECIAWSSRGQIRSQPAAVDVAYLKKQFDSPPYSQTVELDRQTEMRCHPPPGVPPPRVYWLRNGVPLEPDTNLIVSSEGHLLVGQARLQDTANYTCVAENVAARRVSEPALLTVYVNGGWSPWSQWSDCNTRCGRGVQKRSRLCSNPAPLNGGLACQGSSVQKTDCTTVCPAVDGRWSSWTQWSACGPDCKHHRRRSCASPSPSNGGKYCLGRDLASANCTGGMCLATRAEVETDVALYIGLAVACAVFAVVAFFIFRLLRRKGRDHSMYNMAASEQDKKNLSLQHPSQQPDLTQTVVGVSVAPCYEYPYSDPPNSKNGLSRSCSEHHYDVPHLNSPPGDPPTSPSTYSHSMDSSSCPVTATPPVETSSEKPLNSDSSHSISSFCSSSSRPDSTYDIAAQSTTPTSPPSSAIVGVDPECIASATVTSAGARLSILESGISLSVPEGALVRGQREDAFVAVLREDRHRPKLSDRQTQLSPVVICGPANITFKKPVIVNFHHCASLKHGHWSVSVWCSYSQPEESPVWQVSVVVKLKEVTSNSKLQNVVTLGEETINTPVFTQLDHGQVYLVTDQLTRFVLVGESAGSCNKAVKTLRLAVFAPSPILHPQSLDYNVRVYTLEDNMAALEGVLQMEKKLGGCLMDKPKTMLFQDGGASLCLSMEDIGPGWKSKPQADYQEIPFHHIWSSSHNHLHCSFTLERTDRLVHTVAFRILACQKGSHTHRQMFRINTDLQNSSPNITVVLTTSSGCSSMVTTLDQTTSSPFRFQHSLRKQLCMCLDPPNARGNDWRMLAQSLNVDRYINYFATKGSPTEHILDLWEARHRDATAVTDLLNILRVMGRSDAALLLEKEMGPWI</sequence>
<keyword evidence="11 12" id="KW-0393">Immunoglobulin domain</keyword>
<dbReference type="InterPro" id="IPR013098">
    <property type="entry name" value="Ig_I-set"/>
</dbReference>
<dbReference type="InterPro" id="IPR000488">
    <property type="entry name" value="Death_dom"/>
</dbReference>
<dbReference type="SMART" id="SM00409">
    <property type="entry name" value="IG"/>
    <property type="match status" value="2"/>
</dbReference>
<feature type="region of interest" description="Disordered" evidence="13">
    <location>
        <begin position="411"/>
        <end position="509"/>
    </location>
</feature>
<dbReference type="SUPFAM" id="SSF82895">
    <property type="entry name" value="TSP-1 type 1 repeat"/>
    <property type="match status" value="2"/>
</dbReference>
<dbReference type="PRINTS" id="PR01705">
    <property type="entry name" value="TSP1REPEAT"/>
</dbReference>
<dbReference type="Gene3D" id="2.60.40.10">
    <property type="entry name" value="Immunoglobulins"/>
    <property type="match status" value="2"/>
</dbReference>
<dbReference type="PANTHER" id="PTHR12582">
    <property type="entry name" value="NETRIN RECEPTOR UNC5"/>
    <property type="match status" value="1"/>
</dbReference>
<feature type="domain" description="ZU5" evidence="16">
    <location>
        <begin position="516"/>
        <end position="680"/>
    </location>
</feature>
<evidence type="ECO:0000256" key="5">
    <source>
        <dbReference type="ARBA" id="ARBA00022729"/>
    </source>
</evidence>
<dbReference type="STRING" id="136037.A0A067RP65"/>
<dbReference type="FunFam" id="2.60.40.10:FF:000037">
    <property type="entry name" value="Unc-5 netrin receptor C"/>
    <property type="match status" value="1"/>
</dbReference>
<dbReference type="InterPro" id="IPR036179">
    <property type="entry name" value="Ig-like_dom_sf"/>
</dbReference>
<dbReference type="PROSITE" id="PS51145">
    <property type="entry name" value="ZU5"/>
    <property type="match status" value="1"/>
</dbReference>
<dbReference type="SUPFAM" id="SSF47986">
    <property type="entry name" value="DEATH domain"/>
    <property type="match status" value="1"/>
</dbReference>
<evidence type="ECO:0000256" key="8">
    <source>
        <dbReference type="ARBA" id="ARBA00023157"/>
    </source>
</evidence>
<dbReference type="Pfam" id="PF07679">
    <property type="entry name" value="I-set"/>
    <property type="match status" value="1"/>
</dbReference>
<dbReference type="InterPro" id="IPR007110">
    <property type="entry name" value="Ig-like_dom"/>
</dbReference>
<accession>A0A067RP65</accession>
<evidence type="ECO:0000256" key="11">
    <source>
        <dbReference type="ARBA" id="ARBA00023319"/>
    </source>
</evidence>
<dbReference type="eggNOG" id="KOG1480">
    <property type="taxonomic scope" value="Eukaryota"/>
</dbReference>
<dbReference type="InterPro" id="IPR057755">
    <property type="entry name" value="UNC5A-D-like_N"/>
</dbReference>
<dbReference type="InParanoid" id="A0A067RP65"/>
<dbReference type="InterPro" id="IPR036383">
    <property type="entry name" value="TSP1_rpt_sf"/>
</dbReference>
<keyword evidence="3 12" id="KW-0217">Developmental protein</keyword>
<dbReference type="InterPro" id="IPR000906">
    <property type="entry name" value="ZU5_dom"/>
</dbReference>
<comment type="function">
    <text evidence="12">Receptor for netrin required for axon guidance. Mediates axon repulsion of neuronal growth cones in the developing nervous system upon ligand binding.</text>
</comment>
<dbReference type="PROSITE" id="PS50017">
    <property type="entry name" value="DEATH_DOMAIN"/>
    <property type="match status" value="1"/>
</dbReference>
<evidence type="ECO:0000256" key="3">
    <source>
        <dbReference type="ARBA" id="ARBA00022473"/>
    </source>
</evidence>
<dbReference type="Proteomes" id="UP000027135">
    <property type="component" value="Unassembled WGS sequence"/>
</dbReference>
<feature type="compositionally biased region" description="Low complexity" evidence="13">
    <location>
        <begin position="498"/>
        <end position="507"/>
    </location>
</feature>
<proteinExistence type="inferred from homology"/>